<dbReference type="STRING" id="1406858.GCA_000710895_05048"/>
<proteinExistence type="predicted"/>
<name>A0A378YL45_9NOCA</name>
<dbReference type="RefSeq" id="WP_039811026.1">
    <property type="nucleotide sequence ID" value="NZ_UGRY01000002.1"/>
</dbReference>
<dbReference type="PANTHER" id="PTHR36832">
    <property type="entry name" value="SLR1174 PROTEIN-RELATED"/>
    <property type="match status" value="1"/>
</dbReference>
<feature type="transmembrane region" description="Helical" evidence="1">
    <location>
        <begin position="62"/>
        <end position="81"/>
    </location>
</feature>
<sequence length="267" mass="28944">MRADVGIYWQLVRAGFRRQSYYRLAMVAGLITNVVFGFVRAAVLMTAVDSGSDFGGYDEGTIGAYTWLSQGLLGAIAFWGVPNIVERIKSGDVAIDFLRPIDIQLAHLAEYFGRAVYTLLPRGLPSVLIGAITFGLAVPATPGPYLLGAISLVLAIAVSFLSLFTVCLAGFWVVETRGLRTLHMILGTFLAGLFAPVHLFPEWLRILAYCTPFPSMLQWPIDVLSGRTVGWHAVGLVGAQLCWLFALLAAGQLLLRAGQRKLEVQGG</sequence>
<dbReference type="EMBL" id="UGRY01000002">
    <property type="protein sequence ID" value="SUA77915.1"/>
    <property type="molecule type" value="Genomic_DNA"/>
</dbReference>
<keyword evidence="3" id="KW-1185">Reference proteome</keyword>
<dbReference type="Pfam" id="PF06182">
    <property type="entry name" value="ABC2_membrane_6"/>
    <property type="match status" value="1"/>
</dbReference>
<dbReference type="InterPro" id="IPR010390">
    <property type="entry name" value="ABC-2_transporter-like"/>
</dbReference>
<keyword evidence="1" id="KW-0472">Membrane</keyword>
<feature type="transmembrane region" description="Helical" evidence="1">
    <location>
        <begin position="146"/>
        <end position="174"/>
    </location>
</feature>
<feature type="transmembrane region" description="Helical" evidence="1">
    <location>
        <begin position="123"/>
        <end position="140"/>
    </location>
</feature>
<feature type="transmembrane region" description="Helical" evidence="1">
    <location>
        <begin position="229"/>
        <end position="255"/>
    </location>
</feature>
<feature type="transmembrane region" description="Helical" evidence="1">
    <location>
        <begin position="21"/>
        <end position="42"/>
    </location>
</feature>
<keyword evidence="1" id="KW-1133">Transmembrane helix</keyword>
<feature type="transmembrane region" description="Helical" evidence="1">
    <location>
        <begin position="181"/>
        <end position="199"/>
    </location>
</feature>
<organism evidence="2 3">
    <name type="scientific">Nocardia otitidiscaviarum</name>
    <dbReference type="NCBI Taxonomy" id="1823"/>
    <lineage>
        <taxon>Bacteria</taxon>
        <taxon>Bacillati</taxon>
        <taxon>Actinomycetota</taxon>
        <taxon>Actinomycetes</taxon>
        <taxon>Mycobacteriales</taxon>
        <taxon>Nocardiaceae</taxon>
        <taxon>Nocardia</taxon>
    </lineage>
</organism>
<accession>A0A378YL45</accession>
<reference evidence="2 3" key="1">
    <citation type="submission" date="2018-06" db="EMBL/GenBank/DDBJ databases">
        <authorList>
            <consortium name="Pathogen Informatics"/>
            <person name="Doyle S."/>
        </authorList>
    </citation>
    <scope>NUCLEOTIDE SEQUENCE [LARGE SCALE GENOMIC DNA]</scope>
    <source>
        <strain evidence="2 3">NCTC1934</strain>
    </source>
</reference>
<evidence type="ECO:0000313" key="2">
    <source>
        <dbReference type="EMBL" id="SUA77915.1"/>
    </source>
</evidence>
<gene>
    <name evidence="2" type="ORF">NCTC1934_03240</name>
</gene>
<dbReference type="AlphaFoldDB" id="A0A378YL45"/>
<dbReference type="Proteomes" id="UP000255467">
    <property type="component" value="Unassembled WGS sequence"/>
</dbReference>
<dbReference type="PANTHER" id="PTHR36832:SF2">
    <property type="entry name" value="INTEGRAL MEMBRANE PROTEIN"/>
    <property type="match status" value="1"/>
</dbReference>
<evidence type="ECO:0000313" key="3">
    <source>
        <dbReference type="Proteomes" id="UP000255467"/>
    </source>
</evidence>
<protein>
    <submittedName>
        <fullName evidence="2">ABC-type uncharacterized transport system, permease component</fullName>
    </submittedName>
</protein>
<evidence type="ECO:0000256" key="1">
    <source>
        <dbReference type="SAM" id="Phobius"/>
    </source>
</evidence>
<keyword evidence="1" id="KW-0812">Transmembrane</keyword>